<dbReference type="EMBL" id="FNXT01001269">
    <property type="protein sequence ID" value="SZX76897.1"/>
    <property type="molecule type" value="Genomic_DNA"/>
</dbReference>
<evidence type="ECO:0000256" key="1">
    <source>
        <dbReference type="SAM" id="Phobius"/>
    </source>
</evidence>
<gene>
    <name evidence="4" type="ORF">BQ4739_LOCUS17261</name>
    <name evidence="3" type="ORF">BQ4739_LOCUS1832</name>
</gene>
<evidence type="ECO:0000313" key="4">
    <source>
        <dbReference type="EMBL" id="SZX76897.1"/>
    </source>
</evidence>
<accession>A0A383WHC8</accession>
<dbReference type="AlphaFoldDB" id="A0A383WHC8"/>
<organism evidence="4 5">
    <name type="scientific">Tetradesmus obliquus</name>
    <name type="common">Green alga</name>
    <name type="synonym">Acutodesmus obliquus</name>
    <dbReference type="NCBI Taxonomy" id="3088"/>
    <lineage>
        <taxon>Eukaryota</taxon>
        <taxon>Viridiplantae</taxon>
        <taxon>Chlorophyta</taxon>
        <taxon>core chlorophytes</taxon>
        <taxon>Chlorophyceae</taxon>
        <taxon>CS clade</taxon>
        <taxon>Sphaeropleales</taxon>
        <taxon>Scenedesmaceae</taxon>
        <taxon>Tetradesmus</taxon>
    </lineage>
</organism>
<feature type="signal peptide" evidence="2">
    <location>
        <begin position="1"/>
        <end position="20"/>
    </location>
</feature>
<feature type="chain" id="PRO_5036333891" description="Bifunctional inhibitor/plant lipid transfer protein/seed storage helical domain-containing protein" evidence="2">
    <location>
        <begin position="21"/>
        <end position="223"/>
    </location>
</feature>
<evidence type="ECO:0000256" key="2">
    <source>
        <dbReference type="SAM" id="SignalP"/>
    </source>
</evidence>
<dbReference type="EMBL" id="FNXT01000136">
    <property type="protein sequence ID" value="SZX61327.1"/>
    <property type="molecule type" value="Genomic_DNA"/>
</dbReference>
<evidence type="ECO:0000313" key="5">
    <source>
        <dbReference type="Proteomes" id="UP000256970"/>
    </source>
</evidence>
<keyword evidence="2" id="KW-0732">Signal</keyword>
<proteinExistence type="predicted"/>
<feature type="transmembrane region" description="Helical" evidence="1">
    <location>
        <begin position="200"/>
        <end position="222"/>
    </location>
</feature>
<keyword evidence="1" id="KW-1133">Transmembrane helix</keyword>
<keyword evidence="5" id="KW-1185">Reference proteome</keyword>
<sequence>MASVKYICFALLVAAQIASAAVAPAVYDKTLIVADLAKCPVKSVAFDPKDFDPTAVVGLGTALETPDVTEKCRTAAFEQLINCYTDSDKMSSLAIMTGCCSKACATALEESVKSGCFAQYTTAICKDPASASVQLGLSHTAKRCANYVAACPANATKASNTTTTAAAKGANATAVAAKSAELPAASPAPATSPEPKKNSAVSMAAASCVSVVMAAAALALAVL</sequence>
<dbReference type="Proteomes" id="UP000256970">
    <property type="component" value="Unassembled WGS sequence"/>
</dbReference>
<reference evidence="4 5" key="1">
    <citation type="submission" date="2016-10" db="EMBL/GenBank/DDBJ databases">
        <authorList>
            <person name="Cai Z."/>
        </authorList>
    </citation>
    <scope>NUCLEOTIDE SEQUENCE [LARGE SCALE GENOMIC DNA]</scope>
</reference>
<evidence type="ECO:0000313" key="3">
    <source>
        <dbReference type="EMBL" id="SZX61327.1"/>
    </source>
</evidence>
<keyword evidence="1" id="KW-0812">Transmembrane</keyword>
<evidence type="ECO:0008006" key="6">
    <source>
        <dbReference type="Google" id="ProtNLM"/>
    </source>
</evidence>
<protein>
    <recommendedName>
        <fullName evidence="6">Bifunctional inhibitor/plant lipid transfer protein/seed storage helical domain-containing protein</fullName>
    </recommendedName>
</protein>
<name>A0A383WHC8_TETOB</name>
<keyword evidence="1" id="KW-0472">Membrane</keyword>